<dbReference type="PROSITE" id="PS50297">
    <property type="entry name" value="ANK_REP_REGION"/>
    <property type="match status" value="3"/>
</dbReference>
<dbReference type="SMART" id="SM00248">
    <property type="entry name" value="ANK"/>
    <property type="match status" value="5"/>
</dbReference>
<feature type="compositionally biased region" description="Low complexity" evidence="6">
    <location>
        <begin position="1000"/>
        <end position="1011"/>
    </location>
</feature>
<dbReference type="InterPro" id="IPR002110">
    <property type="entry name" value="Ankyrin_rpt"/>
</dbReference>
<keyword evidence="3 5" id="KW-0040">ANK repeat</keyword>
<keyword evidence="2" id="KW-0677">Repeat</keyword>
<dbReference type="SUPFAM" id="SSF48403">
    <property type="entry name" value="Ankyrin repeat"/>
    <property type="match status" value="1"/>
</dbReference>
<evidence type="ECO:0000256" key="3">
    <source>
        <dbReference type="ARBA" id="ARBA00023043"/>
    </source>
</evidence>
<accession>A0A914ZHM8</accession>
<sequence length="1284" mass="140840">MSSLKGRPSQAKCNCCPYGFHIDLDFVKFAENVANGNSPQQNSKRNRRTPKELSMSCNRTSATSPHPRNIMSPMESIFSDSLENIVSDFEETFNPSREYCSDRENVLRFEQTSRVNGYFSDFGPQVNHYQPSRVNHSPSSLRGSYDNASPVPNGCHDGMFTAKKPPVPPSSTTPPQSYCTALGRTLSEIKAKKREELEMEGRRSTGSTTFRKHHEFTWPQEFGPKDGYESERSSYEQGKTHYLGSKTPEMCRKTFSTSIYQTASESAPQWRRQPFSVQKSASTVDMDGFASMRRKKADDGNSECESTKPLSAYVEWRKRQQTDSSPSVPYGSLPLGKQLESLKMQGRQPSPNQFFVDQPSAVSNRRSASTGTDVDSRSFESKTISEPRRSVSSVSTSTPPVPPAKPCSDCPNLKEQLSDLSIRLAAIEMLNVAKKCEEKSEGTEAVQLRNVGVNASGPERSDRGVGRSRPVTLEFGTITSPVQKADFASDAPLIEYANKETDVSRSDLVIANWSRDASSSPPPPVKCYSVGFGTELFKSPIKTQLCDATTLTILDVEALLAIQRTETPNKECITIACSTEPLITKENGCHAHAITQECATFTGPWRSQTVSRYVGPDQATMMLDADSMTVPVDHRTWHMQTDPISTRSVCTATIAVETVEEGVETVKSDMTDSCTACDDLWHKSSTATASTQTDAAAVSYMDSLSTCSQTVATQTEFEPEPSEPRVLSDSEIAESLWLMPSRDTTDVAVGNDEDTIDVMSKENRRYVARTVFEHSMIQSSTDADDEDKVSFIGETLSDPEAIGFGESAEESPMRQRCADTAAGEMATAQPRALGHARAAVVKKLLTEKSPQPQSSFIRGTVASKSCRIDSNKGDPLQYIADQHKTQNGSLPSTPQTPKGALREKVILKKEIVTPLSRVPEPIPARIPRPKIAKYSPGEAQAQSPDEEAEVADRLTPLRSEMRTLRTHSNGRILMRSPQQTSPVRTQNASYDNPAVEEDSSSCSSDSEGSYDTNEAKTDNTPQPFEMSEPLKEALEALQKNIDNPGSVEAATMEWATKFVQHEWLKTAARRTASATQVEGFVDALEAFSPKLLGTVVNMTDQNENTSLHYAVSHGNFDVVSVLLDSRICCLDRANKAGYTPVMLAALCEVNDETESAVIHRLFQLGNVNAKAVQHGQTALMLAVSHGKINTTRLLLQCNADLNIQDEEGSTALMCAAEHGHKEIVKLLLAQPDIDASLSDCDSSTALSIAVENGHRDIGVLIYAHLNYGRNEQSHHDDNSSTSVH</sequence>
<feature type="repeat" description="ANK" evidence="5">
    <location>
        <begin position="1207"/>
        <end position="1228"/>
    </location>
</feature>
<keyword evidence="1" id="KW-0597">Phosphoprotein</keyword>
<organism evidence="7 8">
    <name type="scientific">Parascaris univalens</name>
    <name type="common">Nematode worm</name>
    <dbReference type="NCBI Taxonomy" id="6257"/>
    <lineage>
        <taxon>Eukaryota</taxon>
        <taxon>Metazoa</taxon>
        <taxon>Ecdysozoa</taxon>
        <taxon>Nematoda</taxon>
        <taxon>Chromadorea</taxon>
        <taxon>Rhabditida</taxon>
        <taxon>Spirurina</taxon>
        <taxon>Ascaridomorpha</taxon>
        <taxon>Ascaridoidea</taxon>
        <taxon>Ascarididae</taxon>
        <taxon>Parascaris</taxon>
    </lineage>
</organism>
<dbReference type="PROSITE" id="PS50088">
    <property type="entry name" value="ANK_REPEAT"/>
    <property type="match status" value="3"/>
</dbReference>
<dbReference type="GO" id="GO:0005856">
    <property type="term" value="C:cytoskeleton"/>
    <property type="evidence" value="ECO:0007669"/>
    <property type="project" value="TreeGrafter"/>
</dbReference>
<feature type="compositionally biased region" description="Polar residues" evidence="6">
    <location>
        <begin position="347"/>
        <end position="373"/>
    </location>
</feature>
<proteinExistence type="predicted"/>
<feature type="region of interest" description="Disordered" evidence="6">
    <location>
        <begin position="34"/>
        <end position="71"/>
    </location>
</feature>
<evidence type="ECO:0000256" key="2">
    <source>
        <dbReference type="ARBA" id="ARBA00022737"/>
    </source>
</evidence>
<dbReference type="Pfam" id="PF12796">
    <property type="entry name" value="Ank_2"/>
    <property type="match status" value="2"/>
</dbReference>
<dbReference type="InterPro" id="IPR047184">
    <property type="entry name" value="KANK1-4"/>
</dbReference>
<evidence type="ECO:0000256" key="1">
    <source>
        <dbReference type="ARBA" id="ARBA00022553"/>
    </source>
</evidence>
<dbReference type="Gene3D" id="1.25.40.20">
    <property type="entry name" value="Ankyrin repeat-containing domain"/>
    <property type="match status" value="1"/>
</dbReference>
<dbReference type="GO" id="GO:0005737">
    <property type="term" value="C:cytoplasm"/>
    <property type="evidence" value="ECO:0007669"/>
    <property type="project" value="TreeGrafter"/>
</dbReference>
<keyword evidence="4" id="KW-0175">Coiled coil</keyword>
<dbReference type="FunFam" id="1.25.40.20:FF:000017">
    <property type="entry name" value="KN motif and ankyrin repeat domain-containing protein 1"/>
    <property type="match status" value="1"/>
</dbReference>
<feature type="compositionally biased region" description="Polar residues" evidence="6">
    <location>
        <begin position="34"/>
        <end position="43"/>
    </location>
</feature>
<evidence type="ECO:0000313" key="8">
    <source>
        <dbReference type="WBParaSite" id="PgB02X_g201_t01"/>
    </source>
</evidence>
<protein>
    <submittedName>
        <fullName evidence="8">KN motif and ankyrin repeat domain-containing protein 1</fullName>
    </submittedName>
</protein>
<feature type="compositionally biased region" description="Polar residues" evidence="6">
    <location>
        <begin position="55"/>
        <end position="66"/>
    </location>
</feature>
<evidence type="ECO:0000256" key="5">
    <source>
        <dbReference type="PROSITE-ProRule" id="PRU00023"/>
    </source>
</evidence>
<evidence type="ECO:0000256" key="4">
    <source>
        <dbReference type="ARBA" id="ARBA00023054"/>
    </source>
</evidence>
<feature type="compositionally biased region" description="Basic and acidic residues" evidence="6">
    <location>
        <begin position="374"/>
        <end position="389"/>
    </location>
</feature>
<dbReference type="PANTHER" id="PTHR24168">
    <property type="entry name" value="KN MOTIF AND ANKYRIN REPEAT DOMAIN-CONTAINING"/>
    <property type="match status" value="1"/>
</dbReference>
<dbReference type="PANTHER" id="PTHR24168:SF21">
    <property type="entry name" value="KANK, ISOFORM D"/>
    <property type="match status" value="1"/>
</dbReference>
<dbReference type="Proteomes" id="UP000887569">
    <property type="component" value="Unplaced"/>
</dbReference>
<feature type="repeat" description="ANK" evidence="5">
    <location>
        <begin position="1174"/>
        <end position="1206"/>
    </location>
</feature>
<name>A0A914ZHM8_PARUN</name>
<keyword evidence="7" id="KW-1185">Reference proteome</keyword>
<evidence type="ECO:0000313" key="7">
    <source>
        <dbReference type="Proteomes" id="UP000887569"/>
    </source>
</evidence>
<feature type="region of interest" description="Disordered" evidence="6">
    <location>
        <begin position="344"/>
        <end position="412"/>
    </location>
</feature>
<feature type="compositionally biased region" description="Polar residues" evidence="6">
    <location>
        <begin position="976"/>
        <end position="990"/>
    </location>
</feature>
<dbReference type="InterPro" id="IPR036770">
    <property type="entry name" value="Ankyrin_rpt-contain_sf"/>
</dbReference>
<reference evidence="8" key="1">
    <citation type="submission" date="2022-11" db="UniProtKB">
        <authorList>
            <consortium name="WormBaseParasite"/>
        </authorList>
    </citation>
    <scope>IDENTIFICATION</scope>
</reference>
<evidence type="ECO:0000256" key="6">
    <source>
        <dbReference type="SAM" id="MobiDB-lite"/>
    </source>
</evidence>
<dbReference type="WBParaSite" id="PgB02X_g201_t01">
    <property type="protein sequence ID" value="PgB02X_g201_t01"/>
    <property type="gene ID" value="PgB02X_g201"/>
</dbReference>
<feature type="region of interest" description="Disordered" evidence="6">
    <location>
        <begin position="919"/>
        <end position="1025"/>
    </location>
</feature>
<dbReference type="Pfam" id="PF12075">
    <property type="entry name" value="KN_motif"/>
    <property type="match status" value="1"/>
</dbReference>
<dbReference type="GO" id="GO:0030837">
    <property type="term" value="P:negative regulation of actin filament polymerization"/>
    <property type="evidence" value="ECO:0007669"/>
    <property type="project" value="InterPro"/>
</dbReference>
<dbReference type="InterPro" id="IPR021939">
    <property type="entry name" value="KN_motif"/>
</dbReference>
<feature type="repeat" description="ANK" evidence="5">
    <location>
        <begin position="1102"/>
        <end position="1124"/>
    </location>
</feature>